<organism evidence="7 8">
    <name type="scientific">Oceanimonas smirnovii</name>
    <dbReference type="NCBI Taxonomy" id="264574"/>
    <lineage>
        <taxon>Bacteria</taxon>
        <taxon>Pseudomonadati</taxon>
        <taxon>Pseudomonadota</taxon>
        <taxon>Gammaproteobacteria</taxon>
        <taxon>Aeromonadales</taxon>
        <taxon>Aeromonadaceae</taxon>
        <taxon>Oceanimonas</taxon>
    </lineage>
</organism>
<keyword evidence="6" id="KW-1003">Cell membrane</keyword>
<dbReference type="PROSITE" id="PS50895">
    <property type="entry name" value="SURF1"/>
    <property type="match status" value="1"/>
</dbReference>
<comment type="caution">
    <text evidence="6">Lacks conserved residue(s) required for the propagation of feature annotation.</text>
</comment>
<reference evidence="7 8" key="1">
    <citation type="submission" date="2024-08" db="EMBL/GenBank/DDBJ databases">
        <title>Oceanimonas smirnovii Genome sequencing and assembly.</title>
        <authorList>
            <person name="Tang B."/>
        </authorList>
    </citation>
    <scope>NUCLEOTIDE SEQUENCE [LARGE SCALE GENOMIC DNA]</scope>
    <source>
        <strain evidence="7 8">OS2020-119</strain>
    </source>
</reference>
<dbReference type="InterPro" id="IPR002994">
    <property type="entry name" value="Surf1/Shy1"/>
</dbReference>
<comment type="subcellular location">
    <subcellularLocation>
        <location evidence="6">Cell membrane</location>
        <topology evidence="6">Multi-pass membrane protein</topology>
    </subcellularLocation>
    <subcellularLocation>
        <location evidence="1">Membrane</location>
    </subcellularLocation>
</comment>
<evidence type="ECO:0000313" key="7">
    <source>
        <dbReference type="EMBL" id="MFH7564866.1"/>
    </source>
</evidence>
<protein>
    <recommendedName>
        <fullName evidence="6">SURF1-like protein</fullName>
    </recommendedName>
</protein>
<keyword evidence="5 6" id="KW-0472">Membrane</keyword>
<evidence type="ECO:0000313" key="8">
    <source>
        <dbReference type="Proteomes" id="UP001610706"/>
    </source>
</evidence>
<evidence type="ECO:0000256" key="4">
    <source>
        <dbReference type="ARBA" id="ARBA00022989"/>
    </source>
</evidence>
<dbReference type="EMBL" id="JBGFTR010000007">
    <property type="protein sequence ID" value="MFH7564866.1"/>
    <property type="molecule type" value="Genomic_DNA"/>
</dbReference>
<sequence length="225" mass="25048">MSIGKRSGLLVLTAAISGLMVFMGIWQLSRADEKRVLLEQWQQRSGIRLELKEAMTMEQPFGYELHASGVFLAGGELFLDNQIENGRPGYRRIMPLQTALGLLAVDTGWWPASADRGQLPVTPALDDGPVQLSGVLVRPWQPPLSFGGDAPTESRRVVSLDPVLLAAHWGQPVLPMVLKTDMDAGQWQPVVMGPEKHLGYAVQWFAMTAAIWLAAIWWYRRPYET</sequence>
<dbReference type="RefSeq" id="WP_395545138.1">
    <property type="nucleotide sequence ID" value="NZ_CP166302.1"/>
</dbReference>
<dbReference type="InterPro" id="IPR045214">
    <property type="entry name" value="Surf1/Surf4"/>
</dbReference>
<evidence type="ECO:0000256" key="1">
    <source>
        <dbReference type="ARBA" id="ARBA00004370"/>
    </source>
</evidence>
<gene>
    <name evidence="7" type="ORF">AB9R89_05945</name>
</gene>
<dbReference type="Pfam" id="PF02104">
    <property type="entry name" value="SURF1"/>
    <property type="match status" value="1"/>
</dbReference>
<keyword evidence="3 6" id="KW-0812">Transmembrane</keyword>
<dbReference type="Proteomes" id="UP001610706">
    <property type="component" value="Unassembled WGS sequence"/>
</dbReference>
<proteinExistence type="inferred from homology"/>
<keyword evidence="8" id="KW-1185">Reference proteome</keyword>
<comment type="similarity">
    <text evidence="2 6">Belongs to the SURF1 family.</text>
</comment>
<comment type="caution">
    <text evidence="7">The sequence shown here is derived from an EMBL/GenBank/DDBJ whole genome shotgun (WGS) entry which is preliminary data.</text>
</comment>
<name>A0ABW7P070_9GAMM</name>
<accession>A0ABW7P070</accession>
<evidence type="ECO:0000256" key="5">
    <source>
        <dbReference type="ARBA" id="ARBA00023136"/>
    </source>
</evidence>
<evidence type="ECO:0000256" key="6">
    <source>
        <dbReference type="RuleBase" id="RU363076"/>
    </source>
</evidence>
<evidence type="ECO:0000256" key="3">
    <source>
        <dbReference type="ARBA" id="ARBA00022692"/>
    </source>
</evidence>
<feature type="transmembrane region" description="Helical" evidence="6">
    <location>
        <begin position="198"/>
        <end position="219"/>
    </location>
</feature>
<dbReference type="PANTHER" id="PTHR23427:SF2">
    <property type="entry name" value="SURFEIT LOCUS PROTEIN 1"/>
    <property type="match status" value="1"/>
</dbReference>
<dbReference type="PANTHER" id="PTHR23427">
    <property type="entry name" value="SURFEIT LOCUS PROTEIN"/>
    <property type="match status" value="1"/>
</dbReference>
<evidence type="ECO:0000256" key="2">
    <source>
        <dbReference type="ARBA" id="ARBA00007165"/>
    </source>
</evidence>
<keyword evidence="4 6" id="KW-1133">Transmembrane helix</keyword>
<dbReference type="CDD" id="cd06662">
    <property type="entry name" value="SURF1"/>
    <property type="match status" value="1"/>
</dbReference>